<dbReference type="OrthoDB" id="823609at2"/>
<dbReference type="Proteomes" id="UP000236736">
    <property type="component" value="Unassembled WGS sequence"/>
</dbReference>
<sequence>MISQKEMLEHFLPLMESQGKRYKKKSLVRAKKAEPGLVVVTRTSDGIETKNTAEKGDWFVENQTSAKESYLIKAETFEKKYSLLDSLGNGWGCYRPKGEISAMKVSAQDLENLGAQDILEFQAPWKESIVLKPGDFLVISLEKSEIYRIANKEFIETYEQIQPTKSKQEGI</sequence>
<dbReference type="RefSeq" id="WP_103925415.1">
    <property type="nucleotide sequence ID" value="NZ_FNVR01000016.1"/>
</dbReference>
<reference evidence="2" key="1">
    <citation type="submission" date="2016-10" db="EMBL/GenBank/DDBJ databases">
        <authorList>
            <person name="Varghese N."/>
            <person name="Submissions S."/>
        </authorList>
    </citation>
    <scope>NUCLEOTIDE SEQUENCE [LARGE SCALE GENOMIC DNA]</scope>
    <source>
        <strain evidence="2">DSM 17298</strain>
    </source>
</reference>
<gene>
    <name evidence="1" type="ORF">SAMN03080598_02770</name>
</gene>
<evidence type="ECO:0000313" key="2">
    <source>
        <dbReference type="Proteomes" id="UP000236736"/>
    </source>
</evidence>
<protein>
    <submittedName>
        <fullName evidence="1">Uncharacterized protein</fullName>
    </submittedName>
</protein>
<evidence type="ECO:0000313" key="1">
    <source>
        <dbReference type="EMBL" id="SEG17776.1"/>
    </source>
</evidence>
<keyword evidence="2" id="KW-1185">Reference proteome</keyword>
<accession>A0A1H5Y2K2</accession>
<dbReference type="AlphaFoldDB" id="A0A1H5Y2K2"/>
<dbReference type="EMBL" id="FNVR01000016">
    <property type="protein sequence ID" value="SEG17776.1"/>
    <property type="molecule type" value="Genomic_DNA"/>
</dbReference>
<name>A0A1H5Y2K2_9BACT</name>
<proteinExistence type="predicted"/>
<organism evidence="1 2">
    <name type="scientific">Algoriphagus boritolerans DSM 17298 = JCM 18970</name>
    <dbReference type="NCBI Taxonomy" id="1120964"/>
    <lineage>
        <taxon>Bacteria</taxon>
        <taxon>Pseudomonadati</taxon>
        <taxon>Bacteroidota</taxon>
        <taxon>Cytophagia</taxon>
        <taxon>Cytophagales</taxon>
        <taxon>Cyclobacteriaceae</taxon>
        <taxon>Algoriphagus</taxon>
    </lineage>
</organism>